<comment type="caution">
    <text evidence="1">The sequence shown here is derived from an EMBL/GenBank/DDBJ whole genome shotgun (WGS) entry which is preliminary data.</text>
</comment>
<dbReference type="Proteomes" id="UP000606889">
    <property type="component" value="Unassembled WGS sequence"/>
</dbReference>
<accession>A0ABR7EDR7</accession>
<reference evidence="1 2" key="1">
    <citation type="submission" date="2020-08" db="EMBL/GenBank/DDBJ databases">
        <title>Genome public.</title>
        <authorList>
            <person name="Liu C."/>
            <person name="Sun Q."/>
        </authorList>
    </citation>
    <scope>NUCLEOTIDE SEQUENCE [LARGE SCALE GENOMIC DNA]</scope>
    <source>
        <strain evidence="1 2">NSJ-35</strain>
    </source>
</reference>
<gene>
    <name evidence="1" type="ORF">H8S18_02950</name>
</gene>
<evidence type="ECO:0000313" key="2">
    <source>
        <dbReference type="Proteomes" id="UP000606889"/>
    </source>
</evidence>
<protein>
    <submittedName>
        <fullName evidence="1">Uncharacterized protein</fullName>
    </submittedName>
</protein>
<keyword evidence="2" id="KW-1185">Reference proteome</keyword>
<proteinExistence type="predicted"/>
<name>A0ABR7EDR7_9FIRM</name>
<dbReference type="EMBL" id="JACOON010000001">
    <property type="protein sequence ID" value="MBC5647293.1"/>
    <property type="molecule type" value="Genomic_DNA"/>
</dbReference>
<dbReference type="RefSeq" id="WP_186856800.1">
    <property type="nucleotide sequence ID" value="NZ_JACOON010000001.1"/>
</dbReference>
<sequence length="93" mass="10635">MEQIICEIPDGTIETGIDRIEKTLGGNQSNFGYVGAKQCGVPLRKFQWKLIENILNPPRGKHVIKENKNLFKYEKCPDILSKKSILFLLFLLT</sequence>
<organism evidence="1 2">
    <name type="scientific">Christensenella tenuis</name>
    <dbReference type="NCBI Taxonomy" id="2763033"/>
    <lineage>
        <taxon>Bacteria</taxon>
        <taxon>Bacillati</taxon>
        <taxon>Bacillota</taxon>
        <taxon>Clostridia</taxon>
        <taxon>Christensenellales</taxon>
        <taxon>Christensenellaceae</taxon>
        <taxon>Christensenella</taxon>
    </lineage>
</organism>
<evidence type="ECO:0000313" key="1">
    <source>
        <dbReference type="EMBL" id="MBC5647293.1"/>
    </source>
</evidence>